<dbReference type="GO" id="GO:0009425">
    <property type="term" value="C:bacterial-type flagellum basal body"/>
    <property type="evidence" value="ECO:0007669"/>
    <property type="project" value="UniProtKB-SubCell"/>
</dbReference>
<dbReference type="EMBL" id="BMZO01000002">
    <property type="protein sequence ID" value="GHC64585.1"/>
    <property type="molecule type" value="Genomic_DNA"/>
</dbReference>
<dbReference type="RefSeq" id="WP_189487910.1">
    <property type="nucleotide sequence ID" value="NZ_BMZO01000002.1"/>
</dbReference>
<evidence type="ECO:0000313" key="6">
    <source>
        <dbReference type="Proteomes" id="UP000641137"/>
    </source>
</evidence>
<dbReference type="Proteomes" id="UP000641137">
    <property type="component" value="Unassembled WGS sequence"/>
</dbReference>
<dbReference type="GO" id="GO:0003774">
    <property type="term" value="F:cytoskeletal motor activity"/>
    <property type="evidence" value="ECO:0007669"/>
    <property type="project" value="InterPro"/>
</dbReference>
<dbReference type="GO" id="GO:0005198">
    <property type="term" value="F:structural molecule activity"/>
    <property type="evidence" value="ECO:0007669"/>
    <property type="project" value="InterPro"/>
</dbReference>
<evidence type="ECO:0000256" key="4">
    <source>
        <dbReference type="HAMAP-Rule" id="MF_00724"/>
    </source>
</evidence>
<dbReference type="HAMAP" id="MF_00724">
    <property type="entry name" value="FliE"/>
    <property type="match status" value="1"/>
</dbReference>
<evidence type="ECO:0000256" key="2">
    <source>
        <dbReference type="ARBA" id="ARBA00009272"/>
    </source>
</evidence>
<reference evidence="5" key="1">
    <citation type="journal article" date="2014" name="Int. J. Syst. Evol. Microbiol.">
        <title>Complete genome sequence of Corynebacterium casei LMG S-19264T (=DSM 44701T), isolated from a smear-ripened cheese.</title>
        <authorList>
            <consortium name="US DOE Joint Genome Institute (JGI-PGF)"/>
            <person name="Walter F."/>
            <person name="Albersmeier A."/>
            <person name="Kalinowski J."/>
            <person name="Ruckert C."/>
        </authorList>
    </citation>
    <scope>NUCLEOTIDE SEQUENCE</scope>
    <source>
        <strain evidence="5">KCTC 42097</strain>
    </source>
</reference>
<proteinExistence type="inferred from homology"/>
<dbReference type="Pfam" id="PF02049">
    <property type="entry name" value="FliE"/>
    <property type="match status" value="1"/>
</dbReference>
<dbReference type="PANTHER" id="PTHR34653">
    <property type="match status" value="1"/>
</dbReference>
<dbReference type="PANTHER" id="PTHR34653:SF1">
    <property type="entry name" value="FLAGELLAR HOOK-BASAL BODY COMPLEX PROTEIN FLIE"/>
    <property type="match status" value="1"/>
</dbReference>
<dbReference type="InterPro" id="IPR001624">
    <property type="entry name" value="FliE"/>
</dbReference>
<evidence type="ECO:0000256" key="1">
    <source>
        <dbReference type="ARBA" id="ARBA00004117"/>
    </source>
</evidence>
<sequence>MISSIAPLTADMLKSESIVSARDSVNVSAPSGGISFGQLLSETAMKTVNNLEAAEATSIKALQGDADTRQVVDAIMSAEQSLQSAVAIRDKIVNAYLEISRMAI</sequence>
<comment type="subcellular location">
    <subcellularLocation>
        <location evidence="1 4">Bacterial flagellum basal body</location>
    </subcellularLocation>
</comment>
<gene>
    <name evidence="4" type="primary">fliE</name>
    <name evidence="5" type="ORF">GCM10010136_06640</name>
</gene>
<accession>A0A8J3DFK5</accession>
<dbReference type="AlphaFoldDB" id="A0A8J3DFK5"/>
<evidence type="ECO:0000256" key="3">
    <source>
        <dbReference type="ARBA" id="ARBA00023143"/>
    </source>
</evidence>
<protein>
    <recommendedName>
        <fullName evidence="4">Flagellar hook-basal body complex protein FliE</fullName>
    </recommendedName>
</protein>
<name>A0A8J3DFK5_9HYPH</name>
<reference evidence="5" key="2">
    <citation type="submission" date="2020-09" db="EMBL/GenBank/DDBJ databases">
        <authorList>
            <person name="Sun Q."/>
            <person name="Kim S."/>
        </authorList>
    </citation>
    <scope>NUCLEOTIDE SEQUENCE</scope>
    <source>
        <strain evidence="5">KCTC 42097</strain>
    </source>
</reference>
<organism evidence="5 6">
    <name type="scientific">Limoniibacter endophyticus</name>
    <dbReference type="NCBI Taxonomy" id="1565040"/>
    <lineage>
        <taxon>Bacteria</taxon>
        <taxon>Pseudomonadati</taxon>
        <taxon>Pseudomonadota</taxon>
        <taxon>Alphaproteobacteria</taxon>
        <taxon>Hyphomicrobiales</taxon>
        <taxon>Bartonellaceae</taxon>
        <taxon>Limoniibacter</taxon>
    </lineage>
</organism>
<comment type="similarity">
    <text evidence="2 4">Belongs to the FliE family.</text>
</comment>
<keyword evidence="3 4" id="KW-0975">Bacterial flagellum</keyword>
<evidence type="ECO:0000313" key="5">
    <source>
        <dbReference type="EMBL" id="GHC64585.1"/>
    </source>
</evidence>
<comment type="caution">
    <text evidence="5">The sequence shown here is derived from an EMBL/GenBank/DDBJ whole genome shotgun (WGS) entry which is preliminary data.</text>
</comment>
<keyword evidence="6" id="KW-1185">Reference proteome</keyword>
<dbReference type="GO" id="GO:0071973">
    <property type="term" value="P:bacterial-type flagellum-dependent cell motility"/>
    <property type="evidence" value="ECO:0007669"/>
    <property type="project" value="InterPro"/>
</dbReference>